<organism evidence="1 2">
    <name type="scientific">Cocos nucifera</name>
    <name type="common">Coconut palm</name>
    <dbReference type="NCBI Taxonomy" id="13894"/>
    <lineage>
        <taxon>Eukaryota</taxon>
        <taxon>Viridiplantae</taxon>
        <taxon>Streptophyta</taxon>
        <taxon>Embryophyta</taxon>
        <taxon>Tracheophyta</taxon>
        <taxon>Spermatophyta</taxon>
        <taxon>Magnoliopsida</taxon>
        <taxon>Liliopsida</taxon>
        <taxon>Arecaceae</taxon>
        <taxon>Arecoideae</taxon>
        <taxon>Cocoseae</taxon>
        <taxon>Attaleinae</taxon>
        <taxon>Cocos</taxon>
    </lineage>
</organism>
<dbReference type="EMBL" id="CM017874">
    <property type="protein sequence ID" value="KAG1334605.1"/>
    <property type="molecule type" value="Genomic_DNA"/>
</dbReference>
<name>A0A8K0I2F8_COCNU</name>
<dbReference type="OrthoDB" id="1732834at2759"/>
<evidence type="ECO:0000313" key="2">
    <source>
        <dbReference type="Proteomes" id="UP000797356"/>
    </source>
</evidence>
<sequence length="73" mass="8119">MTYSFIQALEFEPGTTYGRLLTAMRSAIRDANTGVGSGPIASLLRKVFSLGLTQEPQLSSSEMFDIYRRPFLL</sequence>
<reference evidence="1" key="2">
    <citation type="submission" date="2019-07" db="EMBL/GenBank/DDBJ databases">
        <authorList>
            <person name="Yang Y."/>
            <person name="Bocs S."/>
            <person name="Baudouin L."/>
        </authorList>
    </citation>
    <scope>NUCLEOTIDE SEQUENCE</scope>
    <source>
        <tissue evidence="1">Spear leaf of Hainan Tall coconut</tissue>
    </source>
</reference>
<comment type="caution">
    <text evidence="1">The sequence shown here is derived from an EMBL/GenBank/DDBJ whole genome shotgun (WGS) entry which is preliminary data.</text>
</comment>
<dbReference type="AlphaFoldDB" id="A0A8K0I2F8"/>
<proteinExistence type="predicted"/>
<reference evidence="1" key="1">
    <citation type="journal article" date="2017" name="Gigascience">
        <title>The genome draft of coconut (Cocos nucifera).</title>
        <authorList>
            <person name="Xiao Y."/>
            <person name="Xu P."/>
            <person name="Fan H."/>
            <person name="Baudouin L."/>
            <person name="Xia W."/>
            <person name="Bocs S."/>
            <person name="Xu J."/>
            <person name="Li Q."/>
            <person name="Guo A."/>
            <person name="Zhou L."/>
            <person name="Li J."/>
            <person name="Wu Y."/>
            <person name="Ma Z."/>
            <person name="Armero A."/>
            <person name="Issali A.E."/>
            <person name="Liu N."/>
            <person name="Peng M."/>
            <person name="Yang Y."/>
        </authorList>
    </citation>
    <scope>NUCLEOTIDE SEQUENCE</scope>
    <source>
        <tissue evidence="1">Spear leaf of Hainan Tall coconut</tissue>
    </source>
</reference>
<dbReference type="Gene3D" id="3.40.50.12660">
    <property type="match status" value="1"/>
</dbReference>
<gene>
    <name evidence="1" type="ORF">COCNU_03G007240</name>
</gene>
<dbReference type="Proteomes" id="UP000797356">
    <property type="component" value="Chromosome 3"/>
</dbReference>
<keyword evidence="2" id="KW-1185">Reference proteome</keyword>
<evidence type="ECO:0000313" key="1">
    <source>
        <dbReference type="EMBL" id="KAG1334605.1"/>
    </source>
</evidence>
<protein>
    <submittedName>
        <fullName evidence="1">Putative Metacaspase-2</fullName>
    </submittedName>
</protein>
<accession>A0A8K0I2F8</accession>